<reference evidence="18 19" key="1">
    <citation type="journal article" date="2011" name="J. Gen. Virol.">
        <title>Genomic characterization of ten novel cutaneous human papillomaviruses from keratotic lesions of immunosuppressed patients.</title>
        <authorList>
            <person name="Kohler A."/>
            <person name="Gottschling M."/>
            <person name="Manning K."/>
            <person name="Lehmann M.D."/>
            <person name="Schulz E."/>
            <person name="Kruger-Corcoran D."/>
            <person name="Stockfleth E."/>
            <person name="Nindl I."/>
        </authorList>
    </citation>
    <scope>NUCLEOTIDE SEQUENCE [LARGE SCALE GENOMIC DNA]</scope>
    <source>
        <strain evidence="18">28-52</strain>
    </source>
</reference>
<dbReference type="HAMAP" id="MF_04006">
    <property type="entry name" value="HPV_E6"/>
    <property type="match status" value="1"/>
</dbReference>
<evidence type="ECO:0000256" key="6">
    <source>
        <dbReference type="ARBA" id="ARBA00022723"/>
    </source>
</evidence>
<evidence type="ECO:0000256" key="10">
    <source>
        <dbReference type="ARBA" id="ARBA00023125"/>
    </source>
</evidence>
<dbReference type="EMBL" id="GU117633">
    <property type="protein sequence ID" value="ADQ85971.1"/>
    <property type="molecule type" value="Genomic_DNA"/>
</dbReference>
<comment type="subcellular location">
    <subcellularLocation>
        <location evidence="16 17">Host cytoplasm</location>
    </subcellularLocation>
    <subcellularLocation>
        <location evidence="16 17">Host nucleus</location>
    </subcellularLocation>
</comment>
<dbReference type="SUPFAM" id="SSF161229">
    <property type="entry name" value="E6 C-terminal domain-like"/>
    <property type="match status" value="2"/>
</dbReference>
<dbReference type="Gene3D" id="3.30.240.40">
    <property type="entry name" value="E6 early regulatory protein"/>
    <property type="match status" value="2"/>
</dbReference>
<feature type="zinc finger region" evidence="16">
    <location>
        <begin position="103"/>
        <end position="139"/>
    </location>
</feature>
<dbReference type="GO" id="GO:0039502">
    <property type="term" value="P:symbiont-mediated suppression of host type I interferon-mediated signaling pathway"/>
    <property type="evidence" value="ECO:0007669"/>
    <property type="project" value="UniProtKB-UniRule"/>
</dbReference>
<sequence length="143" mass="16646">MEAQSSPSPLTITEYCARFGFALADVRIPCNFCRSYLCVQDCAAFDLKQFRLLWKNAFCYACCRSCMRLSAAYEVERFIQCICDCKYVTDLVKKPLKCIPMRCLLCLALLDFSEKLEHLFLNEPFTLVRGNWRGFCRNCIRKV</sequence>
<evidence type="ECO:0000256" key="1">
    <source>
        <dbReference type="ARBA" id="ARBA00006346"/>
    </source>
</evidence>
<evidence type="ECO:0000256" key="17">
    <source>
        <dbReference type="RuleBase" id="RU363123"/>
    </source>
</evidence>
<feature type="zinc finger region" evidence="16">
    <location>
        <begin position="30"/>
        <end position="66"/>
    </location>
</feature>
<comment type="function">
    <text evidence="16">Plays a major role in the induction and maintenance of cellular transformation. E6 associates with host UBE3A/E6-AP ubiquitin-protein ligase and modulates its activity. Protects host keratinocytes from apoptosis by mediating the degradation of host BAK1. May also inhibit host immune response.</text>
</comment>
<evidence type="ECO:0000256" key="2">
    <source>
        <dbReference type="ARBA" id="ARBA00022518"/>
    </source>
</evidence>
<evidence type="ECO:0000313" key="19">
    <source>
        <dbReference type="Proteomes" id="UP000167318"/>
    </source>
</evidence>
<keyword evidence="2 16" id="KW-0244">Early protein</keyword>
<evidence type="ECO:0000256" key="15">
    <source>
        <dbReference type="ARBA" id="ARBA00023323"/>
    </source>
</evidence>
<keyword evidence="11 16" id="KW-0010">Activator</keyword>
<proteinExistence type="inferred from homology"/>
<protein>
    <recommendedName>
        <fullName evidence="16 17">Protein E6</fullName>
    </recommendedName>
</protein>
<evidence type="ECO:0000256" key="7">
    <source>
        <dbReference type="ARBA" id="ARBA00022771"/>
    </source>
</evidence>
<dbReference type="GO" id="GO:0052170">
    <property type="term" value="P:symbiont-mediated suppression of host innate immune response"/>
    <property type="evidence" value="ECO:0007669"/>
    <property type="project" value="UniProtKB-KW"/>
</dbReference>
<organism evidence="18 19">
    <name type="scientific">Human papillomavirus 133</name>
    <dbReference type="NCBI Taxonomy" id="909332"/>
    <lineage>
        <taxon>Viruses</taxon>
        <taxon>Monodnaviria</taxon>
        <taxon>Shotokuvirae</taxon>
        <taxon>Cossaviricota</taxon>
        <taxon>Papovaviricetes</taxon>
        <taxon>Zurhausenvirales</taxon>
        <taxon>Papillomaviridae</taxon>
        <taxon>Firstpapillomavirinae</taxon>
        <taxon>Gammapapillomavirus</taxon>
        <taxon>Gammapapillomavirus 10</taxon>
    </lineage>
</organism>
<keyword evidence="7 16" id="KW-0863">Zinc-finger</keyword>
<evidence type="ECO:0000256" key="4">
    <source>
        <dbReference type="ARBA" id="ARBA00022581"/>
    </source>
</evidence>
<keyword evidence="5 16" id="KW-1090">Inhibition of host innate immune response by virus</keyword>
<dbReference type="Pfam" id="PF00518">
    <property type="entry name" value="E6"/>
    <property type="match status" value="1"/>
</dbReference>
<evidence type="ECO:0000256" key="12">
    <source>
        <dbReference type="ARBA" id="ARBA00023163"/>
    </source>
</evidence>
<evidence type="ECO:0000256" key="11">
    <source>
        <dbReference type="ARBA" id="ARBA00023159"/>
    </source>
</evidence>
<evidence type="ECO:0000256" key="16">
    <source>
        <dbReference type="HAMAP-Rule" id="MF_04006"/>
    </source>
</evidence>
<dbReference type="GO" id="GO:0052150">
    <property type="term" value="P:symbiont-mediated perturbation of host apoptosis"/>
    <property type="evidence" value="ECO:0007669"/>
    <property type="project" value="UniProtKB-KW"/>
</dbReference>
<evidence type="ECO:0000256" key="3">
    <source>
        <dbReference type="ARBA" id="ARBA00022562"/>
    </source>
</evidence>
<keyword evidence="10 16" id="KW-0238">DNA-binding</keyword>
<evidence type="ECO:0000256" key="5">
    <source>
        <dbReference type="ARBA" id="ARBA00022632"/>
    </source>
</evidence>
<keyword evidence="14 16" id="KW-0899">Viral immunoevasion</keyword>
<keyword evidence="6 16" id="KW-0479">Metal-binding</keyword>
<dbReference type="Proteomes" id="UP000167318">
    <property type="component" value="Segment"/>
</dbReference>
<keyword evidence="9 16" id="KW-0805">Transcription regulation</keyword>
<keyword evidence="15 16" id="KW-1119">Modulation of host cell apoptosis by virus</keyword>
<comment type="similarity">
    <text evidence="1 16 17">Belongs to the papillomaviridae E6 protein family.</text>
</comment>
<keyword evidence="13 16" id="KW-1035">Host cytoplasm</keyword>
<keyword evidence="4 16" id="KW-0945">Host-virus interaction</keyword>
<dbReference type="InterPro" id="IPR038575">
    <property type="entry name" value="E6_sf"/>
</dbReference>
<dbReference type="GO" id="GO:0006351">
    <property type="term" value="P:DNA-templated transcription"/>
    <property type="evidence" value="ECO:0007669"/>
    <property type="project" value="UniProtKB-UniRule"/>
</dbReference>
<accession>E7BQA0</accession>
<gene>
    <name evidence="16 18" type="primary">E6</name>
</gene>
<dbReference type="GO" id="GO:0003677">
    <property type="term" value="F:DNA binding"/>
    <property type="evidence" value="ECO:0007669"/>
    <property type="project" value="UniProtKB-UniRule"/>
</dbReference>
<evidence type="ECO:0000256" key="13">
    <source>
        <dbReference type="ARBA" id="ARBA00023200"/>
    </source>
</evidence>
<dbReference type="GO" id="GO:0008270">
    <property type="term" value="F:zinc ion binding"/>
    <property type="evidence" value="ECO:0007669"/>
    <property type="project" value="UniProtKB-KW"/>
</dbReference>
<evidence type="ECO:0000256" key="8">
    <source>
        <dbReference type="ARBA" id="ARBA00022833"/>
    </source>
</evidence>
<evidence type="ECO:0000256" key="9">
    <source>
        <dbReference type="ARBA" id="ARBA00023015"/>
    </source>
</evidence>
<dbReference type="GO" id="GO:0042025">
    <property type="term" value="C:host cell nucleus"/>
    <property type="evidence" value="ECO:0007669"/>
    <property type="project" value="UniProtKB-SubCell"/>
</dbReference>
<evidence type="ECO:0000313" key="18">
    <source>
        <dbReference type="EMBL" id="ADQ85971.1"/>
    </source>
</evidence>
<dbReference type="GO" id="GO:0006355">
    <property type="term" value="P:regulation of DNA-templated transcription"/>
    <property type="evidence" value="ECO:0007669"/>
    <property type="project" value="UniProtKB-UniRule"/>
</dbReference>
<dbReference type="InterPro" id="IPR001334">
    <property type="entry name" value="E6"/>
</dbReference>
<keyword evidence="12 16" id="KW-0804">Transcription</keyword>
<evidence type="ECO:0000256" key="14">
    <source>
        <dbReference type="ARBA" id="ARBA00023280"/>
    </source>
</evidence>
<keyword evidence="3 16" id="KW-1048">Host nucleus</keyword>
<name>E7BQA0_9PAPI</name>
<dbReference type="GO" id="GO:0039648">
    <property type="term" value="P:symbiont-mediated perturbation of host ubiquitin-like protein modification"/>
    <property type="evidence" value="ECO:0007669"/>
    <property type="project" value="UniProtKB-UniRule"/>
</dbReference>
<comment type="caution">
    <text evidence="16">Lacks conserved residue(s) required for the propagation of feature annotation.</text>
</comment>
<comment type="subunit">
    <text evidence="16">Forms homodimers. Interacts with ubiquitin-protein ligase UBE3A/E6-AP; this interaction stimulates UBE3A ubiquitin activity. Interacts with host BAK1.</text>
</comment>
<dbReference type="GO" id="GO:0030430">
    <property type="term" value="C:host cell cytoplasm"/>
    <property type="evidence" value="ECO:0007669"/>
    <property type="project" value="UniProtKB-SubCell"/>
</dbReference>
<keyword evidence="8 16" id="KW-0862">Zinc</keyword>